<proteinExistence type="predicted"/>
<dbReference type="GeneID" id="77925955"/>
<evidence type="ECO:0000313" key="1">
    <source>
        <dbReference type="EMBL" id="QEA10601.1"/>
    </source>
</evidence>
<reference evidence="1 2" key="1">
    <citation type="submission" date="2019-06" db="EMBL/GenBank/DDBJ databases">
        <authorList>
            <person name="Lin W."/>
            <person name="Gao M."/>
            <person name="Li D."/>
        </authorList>
    </citation>
    <scope>NUCLEOTIDE SEQUENCE [LARGE SCALE GENOMIC DNA]</scope>
</reference>
<dbReference type="RefSeq" id="YP_010650373.1">
    <property type="nucleotide sequence ID" value="NC_070777.1"/>
</dbReference>
<dbReference type="KEGG" id="vg:77925955"/>
<keyword evidence="2" id="KW-1185">Reference proteome</keyword>
<dbReference type="EMBL" id="MN087708">
    <property type="protein sequence ID" value="QEA10601.1"/>
    <property type="molecule type" value="Genomic_DNA"/>
</dbReference>
<protein>
    <submittedName>
        <fullName evidence="1">Uncharacterized protein</fullName>
    </submittedName>
</protein>
<name>A0A7G3KD63_9CAUD</name>
<evidence type="ECO:0000313" key="2">
    <source>
        <dbReference type="Proteomes" id="UP000516307"/>
    </source>
</evidence>
<dbReference type="Proteomes" id="UP000516307">
    <property type="component" value="Segment"/>
</dbReference>
<accession>A0A7G3KD63</accession>
<sequence length="188" mass="21666">MRQGMAPLTREIKMKYLTPVYLTMMYAFTDRALERLDGETWDYLSPISKMQEFGTLRIDGGRQTGKTSAAAEFASRWRDEGGDVIVLSTNSSQSRELVDLIKRKCTTNHCLNRNHQGFVIGDTIRSFLADDGFNKYRGLRINRALIIIEEPMKVPEMSKFYKAYQDLVEKYMCQLNTPLPLFFVIGIQ</sequence>
<organism evidence="1 2">
    <name type="scientific">Enterobacter phage vB_EhoM-IME523</name>
    <dbReference type="NCBI Taxonomy" id="2596709"/>
    <lineage>
        <taxon>Viruses</taxon>
        <taxon>Duplodnaviria</taxon>
        <taxon>Heunggongvirae</taxon>
        <taxon>Uroviricota</taxon>
        <taxon>Caudoviricetes</taxon>
        <taxon>Pantevenvirales</taxon>
        <taxon>Straboviridae</taxon>
        <taxon>Tevenvirinae</taxon>
        <taxon>Kanagawavirus</taxon>
        <taxon>Kanagawavirus eclm</taxon>
    </lineage>
</organism>